<feature type="domain" description="3'-5' exonuclease" evidence="3">
    <location>
        <begin position="236"/>
        <end position="424"/>
    </location>
</feature>
<dbReference type="EMBL" id="MIKF01000253">
    <property type="protein sequence ID" value="RTE73666.1"/>
    <property type="molecule type" value="Genomic_DNA"/>
</dbReference>
<dbReference type="GO" id="GO:0005634">
    <property type="term" value="C:nucleus"/>
    <property type="evidence" value="ECO:0007669"/>
    <property type="project" value="TreeGrafter"/>
</dbReference>
<dbReference type="InterPro" id="IPR002562">
    <property type="entry name" value="3'-5'_exonuclease_dom"/>
</dbReference>
<evidence type="ECO:0000256" key="1">
    <source>
        <dbReference type="ARBA" id="ARBA00022722"/>
    </source>
</evidence>
<evidence type="ECO:0000259" key="3">
    <source>
        <dbReference type="SMART" id="SM00474"/>
    </source>
</evidence>
<dbReference type="InterPro" id="IPR012337">
    <property type="entry name" value="RNaseH-like_sf"/>
</dbReference>
<keyword evidence="1" id="KW-0540">Nuclease</keyword>
<sequence>MIPGFVWLSRLDLGHQSRHKVGWIMAVQGSQAGVPRPHASMISCSRRVGIAGNVLRPYRRTRRFLHTRSRFVMSSPPRSRLWDPSTGIRFSPKTDRQPRYPFLDISRFVHTPSLKDDTTRKLQLDSEEFSDDEEFEKNAAEWFDQQDLLASTAPAAEEFQVISDAEGNPIVSKPGAEAEAEPIKKIPPPITCLDYNIDPKKHEAAQNSKKGTDESFWSYTMYQRHMPGGELQKVKVHYCTSKHTMEHVCKTYFADEKLLGFDLEWMVWAKKAHGPRANVSLIQLASPSRIGLFHVALFKSDDYVAPTFEKIMEDESVTKVGVAIKGDCTRLKTHLGVETKGIFELSHMYKLVKYSRLGQYDRINKALISLAIQAEEFFGLPLYKGESVRSGNWMALLSTKQVTYSASDAYAGLHLFHVLDQERQKLDPCPPRPEFAEKGLPIKFLTAQDVDESDEILDPDSEASAAVEVDMTNVEVEVELEEPVVQVSPTPAPIPAGQPQKPRDSRIIAAEMKAQELRVKTKDLRVPMSSMRTYFLWHDNKDLTPESIAKLLRTPPLQTNTIVSYIMDAIVVNDMPFSKPRLRNEVLVLLAPDAMRKRPRYQAVIDETRRETS</sequence>
<dbReference type="PANTHER" id="PTHR13620">
    <property type="entry name" value="3-5 EXONUCLEASE"/>
    <property type="match status" value="1"/>
</dbReference>
<dbReference type="SMART" id="SM00474">
    <property type="entry name" value="35EXOc"/>
    <property type="match status" value="1"/>
</dbReference>
<dbReference type="GO" id="GO:0005737">
    <property type="term" value="C:cytoplasm"/>
    <property type="evidence" value="ECO:0007669"/>
    <property type="project" value="TreeGrafter"/>
</dbReference>
<gene>
    <name evidence="4" type="ORF">BHE90_011911</name>
</gene>
<comment type="caution">
    <text evidence="4">The sequence shown here is derived from an EMBL/GenBank/DDBJ whole genome shotgun (WGS) entry which is preliminary data.</text>
</comment>
<evidence type="ECO:0000313" key="5">
    <source>
        <dbReference type="Proteomes" id="UP000287124"/>
    </source>
</evidence>
<evidence type="ECO:0000313" key="4">
    <source>
        <dbReference type="EMBL" id="RTE73666.1"/>
    </source>
</evidence>
<keyword evidence="2" id="KW-0378">Hydrolase</keyword>
<organism evidence="4 5">
    <name type="scientific">Fusarium euwallaceae</name>
    <dbReference type="NCBI Taxonomy" id="1147111"/>
    <lineage>
        <taxon>Eukaryota</taxon>
        <taxon>Fungi</taxon>
        <taxon>Dikarya</taxon>
        <taxon>Ascomycota</taxon>
        <taxon>Pezizomycotina</taxon>
        <taxon>Sordariomycetes</taxon>
        <taxon>Hypocreomycetidae</taxon>
        <taxon>Hypocreales</taxon>
        <taxon>Nectriaceae</taxon>
        <taxon>Fusarium</taxon>
        <taxon>Fusarium solani species complex</taxon>
    </lineage>
</organism>
<dbReference type="InterPro" id="IPR036397">
    <property type="entry name" value="RNaseH_sf"/>
</dbReference>
<keyword evidence="5" id="KW-1185">Reference proteome</keyword>
<dbReference type="GO" id="GO:0003676">
    <property type="term" value="F:nucleic acid binding"/>
    <property type="evidence" value="ECO:0007669"/>
    <property type="project" value="InterPro"/>
</dbReference>
<dbReference type="Proteomes" id="UP000287124">
    <property type="component" value="Unassembled WGS sequence"/>
</dbReference>
<dbReference type="PANTHER" id="PTHR13620:SF104">
    <property type="entry name" value="EXONUCLEASE 3'-5' DOMAIN-CONTAINING PROTEIN 2"/>
    <property type="match status" value="1"/>
</dbReference>
<dbReference type="InterPro" id="IPR051132">
    <property type="entry name" value="3-5_Exonuclease_domain"/>
</dbReference>
<proteinExistence type="predicted"/>
<evidence type="ECO:0000256" key="2">
    <source>
        <dbReference type="ARBA" id="ARBA00022801"/>
    </source>
</evidence>
<dbReference type="GO" id="GO:0008408">
    <property type="term" value="F:3'-5' exonuclease activity"/>
    <property type="evidence" value="ECO:0007669"/>
    <property type="project" value="InterPro"/>
</dbReference>
<dbReference type="AlphaFoldDB" id="A0A430LD72"/>
<reference evidence="4 5" key="1">
    <citation type="submission" date="2017-06" db="EMBL/GenBank/DDBJ databases">
        <title>Comparative genomic analysis of Ambrosia Fusariam Clade fungi.</title>
        <authorList>
            <person name="Stajich J.E."/>
            <person name="Carrillo J."/>
            <person name="Kijimoto T."/>
            <person name="Eskalen A."/>
            <person name="O'Donnell K."/>
            <person name="Kasson M."/>
        </authorList>
    </citation>
    <scope>NUCLEOTIDE SEQUENCE [LARGE SCALE GENOMIC DNA]</scope>
    <source>
        <strain evidence="4 5">UCR1854</strain>
    </source>
</reference>
<dbReference type="CDD" id="cd06141">
    <property type="entry name" value="WRN_exo"/>
    <property type="match status" value="1"/>
</dbReference>
<accession>A0A430LD72</accession>
<protein>
    <recommendedName>
        <fullName evidence="3">3'-5' exonuclease domain-containing protein</fullName>
    </recommendedName>
</protein>
<name>A0A430LD72_9HYPO</name>
<dbReference type="Gene3D" id="3.30.420.10">
    <property type="entry name" value="Ribonuclease H-like superfamily/Ribonuclease H"/>
    <property type="match status" value="1"/>
</dbReference>
<dbReference type="Pfam" id="PF01612">
    <property type="entry name" value="DNA_pol_A_exo1"/>
    <property type="match status" value="1"/>
</dbReference>
<dbReference type="SUPFAM" id="SSF53098">
    <property type="entry name" value="Ribonuclease H-like"/>
    <property type="match status" value="1"/>
</dbReference>
<dbReference type="GO" id="GO:0006139">
    <property type="term" value="P:nucleobase-containing compound metabolic process"/>
    <property type="evidence" value="ECO:0007669"/>
    <property type="project" value="InterPro"/>
</dbReference>